<dbReference type="InterPro" id="IPR028098">
    <property type="entry name" value="Glyco_trans_4-like_N"/>
</dbReference>
<dbReference type="InterPro" id="IPR001296">
    <property type="entry name" value="Glyco_trans_1"/>
</dbReference>
<evidence type="ECO:0000313" key="5">
    <source>
        <dbReference type="Proteomes" id="UP000625976"/>
    </source>
</evidence>
<dbReference type="Pfam" id="PF13439">
    <property type="entry name" value="Glyco_transf_4"/>
    <property type="match status" value="1"/>
</dbReference>
<evidence type="ECO:0000256" key="1">
    <source>
        <dbReference type="SAM" id="Phobius"/>
    </source>
</evidence>
<feature type="domain" description="Glycosyl transferase family 1" evidence="2">
    <location>
        <begin position="181"/>
        <end position="312"/>
    </location>
</feature>
<dbReference type="Gene3D" id="3.40.50.2000">
    <property type="entry name" value="Glycogen Phosphorylase B"/>
    <property type="match status" value="2"/>
</dbReference>
<evidence type="ECO:0000259" key="2">
    <source>
        <dbReference type="Pfam" id="PF00534"/>
    </source>
</evidence>
<keyword evidence="1" id="KW-1133">Transmembrane helix</keyword>
<dbReference type="RefSeq" id="WP_188464322.1">
    <property type="nucleotide sequence ID" value="NZ_BMFQ01000002.1"/>
</dbReference>
<gene>
    <name evidence="4" type="ORF">GCM10010976_19760</name>
</gene>
<dbReference type="PANTHER" id="PTHR12526">
    <property type="entry name" value="GLYCOSYLTRANSFERASE"/>
    <property type="match status" value="1"/>
</dbReference>
<organism evidence="4 5">
    <name type="scientific">Bizionia arctica</name>
    <dbReference type="NCBI Taxonomy" id="1495645"/>
    <lineage>
        <taxon>Bacteria</taxon>
        <taxon>Pseudomonadati</taxon>
        <taxon>Bacteroidota</taxon>
        <taxon>Flavobacteriia</taxon>
        <taxon>Flavobacteriales</taxon>
        <taxon>Flavobacteriaceae</taxon>
        <taxon>Bizionia</taxon>
    </lineage>
</organism>
<dbReference type="CDD" id="cd03811">
    <property type="entry name" value="GT4_GT28_WabH-like"/>
    <property type="match status" value="1"/>
</dbReference>
<evidence type="ECO:0000313" key="4">
    <source>
        <dbReference type="EMBL" id="GGG48473.1"/>
    </source>
</evidence>
<feature type="transmembrane region" description="Helical" evidence="1">
    <location>
        <begin position="84"/>
        <end position="103"/>
    </location>
</feature>
<dbReference type="AlphaFoldDB" id="A0A917GJ35"/>
<dbReference type="GO" id="GO:0016757">
    <property type="term" value="F:glycosyltransferase activity"/>
    <property type="evidence" value="ECO:0007669"/>
    <property type="project" value="InterPro"/>
</dbReference>
<keyword evidence="5" id="KW-1185">Reference proteome</keyword>
<proteinExistence type="predicted"/>
<accession>A0A917GJ35</accession>
<dbReference type="SUPFAM" id="SSF53756">
    <property type="entry name" value="UDP-Glycosyltransferase/glycogen phosphorylase"/>
    <property type="match status" value="1"/>
</dbReference>
<dbReference type="Pfam" id="PF00534">
    <property type="entry name" value="Glycos_transf_1"/>
    <property type="match status" value="1"/>
</dbReference>
<keyword evidence="1" id="KW-0472">Membrane</keyword>
<name>A0A917GJ35_9FLAO</name>
<protein>
    <submittedName>
        <fullName evidence="4">Glycosyl transferase</fullName>
    </submittedName>
</protein>
<dbReference type="Proteomes" id="UP000625976">
    <property type="component" value="Unassembled WGS sequence"/>
</dbReference>
<evidence type="ECO:0000259" key="3">
    <source>
        <dbReference type="Pfam" id="PF13439"/>
    </source>
</evidence>
<reference evidence="4" key="2">
    <citation type="submission" date="2020-09" db="EMBL/GenBank/DDBJ databases">
        <authorList>
            <person name="Sun Q."/>
            <person name="Zhou Y."/>
        </authorList>
    </citation>
    <scope>NUCLEOTIDE SEQUENCE</scope>
    <source>
        <strain evidence="4">CGMCC 1.12751</strain>
    </source>
</reference>
<keyword evidence="1" id="KW-0812">Transmembrane</keyword>
<sequence length="362" mass="41437">MRNKKINIIFVIPSLAAGGAERILSFVAQNIDKETFKTTLLVTGYEKDTVYHLKNLDIVYLNKSRVLKSFFSVFSYFKKNKPDIVVSSIVHLNVFIAFMSPFFRKTKFVAREANVLSVLNKYTPSSSILFSKRVISLAYKLVDCIICQSKDMQQDMLNYFKIPESKTVLINNPITNDFELKTNIRNNQEPLRFITIGRLKKQKGHLRIIEALSQVDFPFKYTIIGSGIEKDIIFETIEKNGLTDKIEYIKFTKEVDKHLTHSDLFLQGSYVEGFPNVLIESCVVGTPILAFNAPGGLNEIIENGTNGFIAETLEEYINHLNVINKNYPFKPETVSQVVKERFNKKKIIAKYESLFLNLVNSN</sequence>
<keyword evidence="4" id="KW-0808">Transferase</keyword>
<reference evidence="4" key="1">
    <citation type="journal article" date="2014" name="Int. J. Syst. Evol. Microbiol.">
        <title>Complete genome sequence of Corynebacterium casei LMG S-19264T (=DSM 44701T), isolated from a smear-ripened cheese.</title>
        <authorList>
            <consortium name="US DOE Joint Genome Institute (JGI-PGF)"/>
            <person name="Walter F."/>
            <person name="Albersmeier A."/>
            <person name="Kalinowski J."/>
            <person name="Ruckert C."/>
        </authorList>
    </citation>
    <scope>NUCLEOTIDE SEQUENCE</scope>
    <source>
        <strain evidence="4">CGMCC 1.12751</strain>
    </source>
</reference>
<dbReference type="EMBL" id="BMFQ01000002">
    <property type="protein sequence ID" value="GGG48473.1"/>
    <property type="molecule type" value="Genomic_DNA"/>
</dbReference>
<feature type="domain" description="Glycosyltransferase subfamily 4-like N-terminal" evidence="3">
    <location>
        <begin position="18"/>
        <end position="174"/>
    </location>
</feature>
<comment type="caution">
    <text evidence="4">The sequence shown here is derived from an EMBL/GenBank/DDBJ whole genome shotgun (WGS) entry which is preliminary data.</text>
</comment>